<dbReference type="AlphaFoldDB" id="B4MK21"/>
<dbReference type="eggNOG" id="ENOG502T9FM">
    <property type="taxonomic scope" value="Eukaryota"/>
</dbReference>
<evidence type="ECO:0000313" key="2">
    <source>
        <dbReference type="EMBL" id="EDW72460.1"/>
    </source>
</evidence>
<dbReference type="EMBL" id="CH963846">
    <property type="protein sequence ID" value="EDW72460.1"/>
    <property type="molecule type" value="Genomic_DNA"/>
</dbReference>
<organism evidence="2 3">
    <name type="scientific">Drosophila willistoni</name>
    <name type="common">Fruit fly</name>
    <dbReference type="NCBI Taxonomy" id="7260"/>
    <lineage>
        <taxon>Eukaryota</taxon>
        <taxon>Metazoa</taxon>
        <taxon>Ecdysozoa</taxon>
        <taxon>Arthropoda</taxon>
        <taxon>Hexapoda</taxon>
        <taxon>Insecta</taxon>
        <taxon>Pterygota</taxon>
        <taxon>Neoptera</taxon>
        <taxon>Endopterygota</taxon>
        <taxon>Diptera</taxon>
        <taxon>Brachycera</taxon>
        <taxon>Muscomorpha</taxon>
        <taxon>Ephydroidea</taxon>
        <taxon>Drosophilidae</taxon>
        <taxon>Drosophila</taxon>
        <taxon>Sophophora</taxon>
    </lineage>
</organism>
<dbReference type="OrthoDB" id="7996520at2759"/>
<name>B4MK21_DROWI</name>
<gene>
    <name evidence="2" type="primary">Dwil\GK20929</name>
    <name evidence="2" type="ORF">Dwil_GK20929</name>
</gene>
<reference evidence="2 3" key="1">
    <citation type="journal article" date="2007" name="Nature">
        <title>Evolution of genes and genomes on the Drosophila phylogeny.</title>
        <authorList>
            <consortium name="Drosophila 12 Genomes Consortium"/>
            <person name="Clark A.G."/>
            <person name="Eisen M.B."/>
            <person name="Smith D.R."/>
            <person name="Bergman C.M."/>
            <person name="Oliver B."/>
            <person name="Markow T.A."/>
            <person name="Kaufman T.C."/>
            <person name="Kellis M."/>
            <person name="Gelbart W."/>
            <person name="Iyer V.N."/>
            <person name="Pollard D.A."/>
            <person name="Sackton T.B."/>
            <person name="Larracuente A.M."/>
            <person name="Singh N.D."/>
            <person name="Abad J.P."/>
            <person name="Abt D.N."/>
            <person name="Adryan B."/>
            <person name="Aguade M."/>
            <person name="Akashi H."/>
            <person name="Anderson W.W."/>
            <person name="Aquadro C.F."/>
            <person name="Ardell D.H."/>
            <person name="Arguello R."/>
            <person name="Artieri C.G."/>
            <person name="Barbash D.A."/>
            <person name="Barker D."/>
            <person name="Barsanti P."/>
            <person name="Batterham P."/>
            <person name="Batzoglou S."/>
            <person name="Begun D."/>
            <person name="Bhutkar A."/>
            <person name="Blanco E."/>
            <person name="Bosak S.A."/>
            <person name="Bradley R.K."/>
            <person name="Brand A.D."/>
            <person name="Brent M.R."/>
            <person name="Brooks A.N."/>
            <person name="Brown R.H."/>
            <person name="Butlin R.K."/>
            <person name="Caggese C."/>
            <person name="Calvi B.R."/>
            <person name="Bernardo de Carvalho A."/>
            <person name="Caspi A."/>
            <person name="Castrezana S."/>
            <person name="Celniker S.E."/>
            <person name="Chang J.L."/>
            <person name="Chapple C."/>
            <person name="Chatterji S."/>
            <person name="Chinwalla A."/>
            <person name="Civetta A."/>
            <person name="Clifton S.W."/>
            <person name="Comeron J.M."/>
            <person name="Costello J.C."/>
            <person name="Coyne J.A."/>
            <person name="Daub J."/>
            <person name="David R.G."/>
            <person name="Delcher A.L."/>
            <person name="Delehaunty K."/>
            <person name="Do C.B."/>
            <person name="Ebling H."/>
            <person name="Edwards K."/>
            <person name="Eickbush T."/>
            <person name="Evans J.D."/>
            <person name="Filipski A."/>
            <person name="Findeiss S."/>
            <person name="Freyhult E."/>
            <person name="Fulton L."/>
            <person name="Fulton R."/>
            <person name="Garcia A.C."/>
            <person name="Gardiner A."/>
            <person name="Garfield D.A."/>
            <person name="Garvin B.E."/>
            <person name="Gibson G."/>
            <person name="Gilbert D."/>
            <person name="Gnerre S."/>
            <person name="Godfrey J."/>
            <person name="Good R."/>
            <person name="Gotea V."/>
            <person name="Gravely B."/>
            <person name="Greenberg A.J."/>
            <person name="Griffiths-Jones S."/>
            <person name="Gross S."/>
            <person name="Guigo R."/>
            <person name="Gustafson E.A."/>
            <person name="Haerty W."/>
            <person name="Hahn M.W."/>
            <person name="Halligan D.L."/>
            <person name="Halpern A.L."/>
            <person name="Halter G.M."/>
            <person name="Han M.V."/>
            <person name="Heger A."/>
            <person name="Hillier L."/>
            <person name="Hinrichs A.S."/>
            <person name="Holmes I."/>
            <person name="Hoskins R.A."/>
            <person name="Hubisz M.J."/>
            <person name="Hultmark D."/>
            <person name="Huntley M.A."/>
            <person name="Jaffe D.B."/>
            <person name="Jagadeeshan S."/>
            <person name="Jeck W.R."/>
            <person name="Johnson J."/>
            <person name="Jones C.D."/>
            <person name="Jordan W.C."/>
            <person name="Karpen G.H."/>
            <person name="Kataoka E."/>
            <person name="Keightley P.D."/>
            <person name="Kheradpour P."/>
            <person name="Kirkness E.F."/>
            <person name="Koerich L.B."/>
            <person name="Kristiansen K."/>
            <person name="Kudrna D."/>
            <person name="Kulathinal R.J."/>
            <person name="Kumar S."/>
            <person name="Kwok R."/>
            <person name="Lander E."/>
            <person name="Langley C.H."/>
            <person name="Lapoint R."/>
            <person name="Lazzaro B.P."/>
            <person name="Lee S.J."/>
            <person name="Levesque L."/>
            <person name="Li R."/>
            <person name="Lin C.F."/>
            <person name="Lin M.F."/>
            <person name="Lindblad-Toh K."/>
            <person name="Llopart A."/>
            <person name="Long M."/>
            <person name="Low L."/>
            <person name="Lozovsky E."/>
            <person name="Lu J."/>
            <person name="Luo M."/>
            <person name="Machado C.A."/>
            <person name="Makalowski W."/>
            <person name="Marzo M."/>
            <person name="Matsuda M."/>
            <person name="Matzkin L."/>
            <person name="McAllister B."/>
            <person name="McBride C.S."/>
            <person name="McKernan B."/>
            <person name="McKernan K."/>
            <person name="Mendez-Lago M."/>
            <person name="Minx P."/>
            <person name="Mollenhauer M.U."/>
            <person name="Montooth K."/>
            <person name="Mount S.M."/>
            <person name="Mu X."/>
            <person name="Myers E."/>
            <person name="Negre B."/>
            <person name="Newfeld S."/>
            <person name="Nielsen R."/>
            <person name="Noor M.A."/>
            <person name="O'Grady P."/>
            <person name="Pachter L."/>
            <person name="Papaceit M."/>
            <person name="Parisi M.J."/>
            <person name="Parisi M."/>
            <person name="Parts L."/>
            <person name="Pedersen J.S."/>
            <person name="Pesole G."/>
            <person name="Phillippy A.M."/>
            <person name="Ponting C.P."/>
            <person name="Pop M."/>
            <person name="Porcelli D."/>
            <person name="Powell J.R."/>
            <person name="Prohaska S."/>
            <person name="Pruitt K."/>
            <person name="Puig M."/>
            <person name="Quesneville H."/>
            <person name="Ram K.R."/>
            <person name="Rand D."/>
            <person name="Rasmussen M.D."/>
            <person name="Reed L.K."/>
            <person name="Reenan R."/>
            <person name="Reily A."/>
            <person name="Remington K.A."/>
            <person name="Rieger T.T."/>
            <person name="Ritchie M.G."/>
            <person name="Robin C."/>
            <person name="Rogers Y.H."/>
            <person name="Rohde C."/>
            <person name="Rozas J."/>
            <person name="Rubenfield M.J."/>
            <person name="Ruiz A."/>
            <person name="Russo S."/>
            <person name="Salzberg S.L."/>
            <person name="Sanchez-Gracia A."/>
            <person name="Saranga D.J."/>
            <person name="Sato H."/>
            <person name="Schaeffer S.W."/>
            <person name="Schatz M.C."/>
            <person name="Schlenke T."/>
            <person name="Schwartz R."/>
            <person name="Segarra C."/>
            <person name="Singh R.S."/>
            <person name="Sirot L."/>
            <person name="Sirota M."/>
            <person name="Sisneros N.B."/>
            <person name="Smith C.D."/>
            <person name="Smith T.F."/>
            <person name="Spieth J."/>
            <person name="Stage D.E."/>
            <person name="Stark A."/>
            <person name="Stephan W."/>
            <person name="Strausberg R.L."/>
            <person name="Strempel S."/>
            <person name="Sturgill D."/>
            <person name="Sutton G."/>
            <person name="Sutton G.G."/>
            <person name="Tao W."/>
            <person name="Teichmann S."/>
            <person name="Tobari Y.N."/>
            <person name="Tomimura Y."/>
            <person name="Tsolas J.M."/>
            <person name="Valente V.L."/>
            <person name="Venter E."/>
            <person name="Venter J.C."/>
            <person name="Vicario S."/>
            <person name="Vieira F.G."/>
            <person name="Vilella A.J."/>
            <person name="Villasante A."/>
            <person name="Walenz B."/>
            <person name="Wang J."/>
            <person name="Wasserman M."/>
            <person name="Watts T."/>
            <person name="Wilson D."/>
            <person name="Wilson R.K."/>
            <person name="Wing R.A."/>
            <person name="Wolfner M.F."/>
            <person name="Wong A."/>
            <person name="Wong G.K."/>
            <person name="Wu C.I."/>
            <person name="Wu G."/>
            <person name="Yamamoto D."/>
            <person name="Yang H.P."/>
            <person name="Yang S.P."/>
            <person name="Yorke J.A."/>
            <person name="Yoshida K."/>
            <person name="Zdobnov E."/>
            <person name="Zhang P."/>
            <person name="Zhang Y."/>
            <person name="Zimin A.V."/>
            <person name="Baldwin J."/>
            <person name="Abdouelleil A."/>
            <person name="Abdulkadir J."/>
            <person name="Abebe A."/>
            <person name="Abera B."/>
            <person name="Abreu J."/>
            <person name="Acer S.C."/>
            <person name="Aftuck L."/>
            <person name="Alexander A."/>
            <person name="An P."/>
            <person name="Anderson E."/>
            <person name="Anderson S."/>
            <person name="Arachi H."/>
            <person name="Azer M."/>
            <person name="Bachantsang P."/>
            <person name="Barry A."/>
            <person name="Bayul T."/>
            <person name="Berlin A."/>
            <person name="Bessette D."/>
            <person name="Bloom T."/>
            <person name="Blye J."/>
            <person name="Boguslavskiy L."/>
            <person name="Bonnet C."/>
            <person name="Boukhgalter B."/>
            <person name="Bourzgui I."/>
            <person name="Brown A."/>
            <person name="Cahill P."/>
            <person name="Channer S."/>
            <person name="Cheshatsang Y."/>
            <person name="Chuda L."/>
            <person name="Citroen M."/>
            <person name="Collymore A."/>
            <person name="Cooke P."/>
            <person name="Costello M."/>
            <person name="D'Aco K."/>
            <person name="Daza R."/>
            <person name="De Haan G."/>
            <person name="DeGray S."/>
            <person name="DeMaso C."/>
            <person name="Dhargay N."/>
            <person name="Dooley K."/>
            <person name="Dooley E."/>
            <person name="Doricent M."/>
            <person name="Dorje P."/>
            <person name="Dorjee K."/>
            <person name="Dupes A."/>
            <person name="Elong R."/>
            <person name="Falk J."/>
            <person name="Farina A."/>
            <person name="Faro S."/>
            <person name="Ferguson D."/>
            <person name="Fisher S."/>
            <person name="Foley C.D."/>
            <person name="Franke A."/>
            <person name="Friedrich D."/>
            <person name="Gadbois L."/>
            <person name="Gearin G."/>
            <person name="Gearin C.R."/>
            <person name="Giannoukos G."/>
            <person name="Goode T."/>
            <person name="Graham J."/>
            <person name="Grandbois E."/>
            <person name="Grewal S."/>
            <person name="Gyaltsen K."/>
            <person name="Hafez N."/>
            <person name="Hagos B."/>
            <person name="Hall J."/>
            <person name="Henson C."/>
            <person name="Hollinger A."/>
            <person name="Honan T."/>
            <person name="Huard M.D."/>
            <person name="Hughes L."/>
            <person name="Hurhula B."/>
            <person name="Husby M.E."/>
            <person name="Kamat A."/>
            <person name="Kanga B."/>
            <person name="Kashin S."/>
            <person name="Khazanovich D."/>
            <person name="Kisner P."/>
            <person name="Lance K."/>
            <person name="Lara M."/>
            <person name="Lee W."/>
            <person name="Lennon N."/>
            <person name="Letendre F."/>
            <person name="LeVine R."/>
            <person name="Lipovsky A."/>
            <person name="Liu X."/>
            <person name="Liu J."/>
            <person name="Liu S."/>
            <person name="Lokyitsang T."/>
            <person name="Lokyitsang Y."/>
            <person name="Lubonja R."/>
            <person name="Lui A."/>
            <person name="MacDonald P."/>
            <person name="Magnisalis V."/>
            <person name="Maru K."/>
            <person name="Matthews C."/>
            <person name="McCusker W."/>
            <person name="McDonough S."/>
            <person name="Mehta T."/>
            <person name="Meldrim J."/>
            <person name="Meneus L."/>
            <person name="Mihai O."/>
            <person name="Mihalev A."/>
            <person name="Mihova T."/>
            <person name="Mittelman R."/>
            <person name="Mlenga V."/>
            <person name="Montmayeur A."/>
            <person name="Mulrain L."/>
            <person name="Navidi A."/>
            <person name="Naylor J."/>
            <person name="Negash T."/>
            <person name="Nguyen T."/>
            <person name="Nguyen N."/>
            <person name="Nicol R."/>
            <person name="Norbu C."/>
            <person name="Norbu N."/>
            <person name="Novod N."/>
            <person name="O'Neill B."/>
            <person name="Osman S."/>
            <person name="Markiewicz E."/>
            <person name="Oyono O.L."/>
            <person name="Patti C."/>
            <person name="Phunkhang P."/>
            <person name="Pierre F."/>
            <person name="Priest M."/>
            <person name="Raghuraman S."/>
            <person name="Rege F."/>
            <person name="Reyes R."/>
            <person name="Rise C."/>
            <person name="Rogov P."/>
            <person name="Ross K."/>
            <person name="Ryan E."/>
            <person name="Settipalli S."/>
            <person name="Shea T."/>
            <person name="Sherpa N."/>
            <person name="Shi L."/>
            <person name="Shih D."/>
            <person name="Sparrow T."/>
            <person name="Spaulding J."/>
            <person name="Stalker J."/>
            <person name="Stange-Thomann N."/>
            <person name="Stavropoulos S."/>
            <person name="Stone C."/>
            <person name="Strader C."/>
            <person name="Tesfaye S."/>
            <person name="Thomson T."/>
            <person name="Thoulutsang Y."/>
            <person name="Thoulutsang D."/>
            <person name="Topham K."/>
            <person name="Topping I."/>
            <person name="Tsamla T."/>
            <person name="Vassiliev H."/>
            <person name="Vo A."/>
            <person name="Wangchuk T."/>
            <person name="Wangdi T."/>
            <person name="Weiand M."/>
            <person name="Wilkinson J."/>
            <person name="Wilson A."/>
            <person name="Yadav S."/>
            <person name="Young G."/>
            <person name="Yu Q."/>
            <person name="Zembek L."/>
            <person name="Zhong D."/>
            <person name="Zimmer A."/>
            <person name="Zwirko Z."/>
            <person name="Jaffe D.B."/>
            <person name="Alvarez P."/>
            <person name="Brockman W."/>
            <person name="Butler J."/>
            <person name="Chin C."/>
            <person name="Gnerre S."/>
            <person name="Grabherr M."/>
            <person name="Kleber M."/>
            <person name="Mauceli E."/>
            <person name="MacCallum I."/>
        </authorList>
    </citation>
    <scope>NUCLEOTIDE SEQUENCE [LARGE SCALE GENOMIC DNA]</scope>
    <source>
        <strain evidence="3">Tucson 14030-0811.24</strain>
    </source>
</reference>
<evidence type="ECO:0008006" key="4">
    <source>
        <dbReference type="Google" id="ProtNLM"/>
    </source>
</evidence>
<dbReference type="KEGG" id="dwi:6638444"/>
<feature type="transmembrane region" description="Helical" evidence="1">
    <location>
        <begin position="106"/>
        <end position="128"/>
    </location>
</feature>
<sequence length="147" mass="16290">MKVNLSVDQGPCNTELRSWCLGISIFYLVSVVLSIFISHSALTFIGFALTVIANVCLLVACRKPDYKWVIPWLIYAVIVAIGFPIAIFGAIFHFGGFRESTGSTNVLVAVLIYIIEFFIFAFFARLVYSYYLQLKGSDSSPRSAAVV</sequence>
<dbReference type="Proteomes" id="UP000007798">
    <property type="component" value="Unassembled WGS sequence"/>
</dbReference>
<keyword evidence="1" id="KW-1133">Transmembrane helix</keyword>
<keyword evidence="3" id="KW-1185">Reference proteome</keyword>
<feature type="transmembrane region" description="Helical" evidence="1">
    <location>
        <begin position="43"/>
        <end position="60"/>
    </location>
</feature>
<keyword evidence="1" id="KW-0472">Membrane</keyword>
<proteinExistence type="predicted"/>
<keyword evidence="1" id="KW-0812">Transmembrane</keyword>
<dbReference type="OMA" id="GPCNTEL"/>
<evidence type="ECO:0000256" key="1">
    <source>
        <dbReference type="SAM" id="Phobius"/>
    </source>
</evidence>
<dbReference type="HOGENOM" id="CLU_1760733_0_0_1"/>
<feature type="transmembrane region" description="Helical" evidence="1">
    <location>
        <begin position="20"/>
        <end position="37"/>
    </location>
</feature>
<protein>
    <recommendedName>
        <fullName evidence="4">MARVEL domain-containing protein</fullName>
    </recommendedName>
</protein>
<evidence type="ECO:0000313" key="3">
    <source>
        <dbReference type="Proteomes" id="UP000007798"/>
    </source>
</evidence>
<dbReference type="InParanoid" id="B4MK21"/>
<dbReference type="PhylomeDB" id="B4MK21"/>
<feature type="transmembrane region" description="Helical" evidence="1">
    <location>
        <begin position="72"/>
        <end position="94"/>
    </location>
</feature>
<accession>B4MK21</accession>